<evidence type="ECO:0000313" key="2">
    <source>
        <dbReference type="EMBL" id="OGY45002.1"/>
    </source>
</evidence>
<organism evidence="2 3">
    <name type="scientific">Candidatus Buchananbacteria bacterium RIFCSPHIGHO2_01_FULL_44_11</name>
    <dbReference type="NCBI Taxonomy" id="1797535"/>
    <lineage>
        <taxon>Bacteria</taxon>
        <taxon>Candidatus Buchananiibacteriota</taxon>
    </lineage>
</organism>
<reference evidence="2 3" key="1">
    <citation type="journal article" date="2016" name="Nat. Commun.">
        <title>Thousands of microbial genomes shed light on interconnected biogeochemical processes in an aquifer system.</title>
        <authorList>
            <person name="Anantharaman K."/>
            <person name="Brown C.T."/>
            <person name="Hug L.A."/>
            <person name="Sharon I."/>
            <person name="Castelle C.J."/>
            <person name="Probst A.J."/>
            <person name="Thomas B.C."/>
            <person name="Singh A."/>
            <person name="Wilkins M.J."/>
            <person name="Karaoz U."/>
            <person name="Brodie E.L."/>
            <person name="Williams K.H."/>
            <person name="Hubbard S.S."/>
            <person name="Banfield J.F."/>
        </authorList>
    </citation>
    <scope>NUCLEOTIDE SEQUENCE [LARGE SCALE GENOMIC DNA]</scope>
</reference>
<name>A0A1G1XYA9_9BACT</name>
<dbReference type="AlphaFoldDB" id="A0A1G1XYA9"/>
<dbReference type="STRING" id="1797535.A2744_02635"/>
<comment type="caution">
    <text evidence="2">The sequence shown here is derived from an EMBL/GenBank/DDBJ whole genome shotgun (WGS) entry which is preliminary data.</text>
</comment>
<evidence type="ECO:0000313" key="3">
    <source>
        <dbReference type="Proteomes" id="UP000178240"/>
    </source>
</evidence>
<accession>A0A1G1XYA9</accession>
<protein>
    <recommendedName>
        <fullName evidence="1">TraC-like domain-containing protein</fullName>
    </recommendedName>
</protein>
<dbReference type="InterPro" id="IPR058596">
    <property type="entry name" value="TraC-like_dom"/>
</dbReference>
<gene>
    <name evidence="2" type="ORF">A2744_02635</name>
</gene>
<evidence type="ECO:0000259" key="1">
    <source>
        <dbReference type="Pfam" id="PF26593"/>
    </source>
</evidence>
<feature type="domain" description="TraC-like" evidence="1">
    <location>
        <begin position="25"/>
        <end position="134"/>
    </location>
</feature>
<dbReference type="EMBL" id="MHIE01000029">
    <property type="protein sequence ID" value="OGY45002.1"/>
    <property type="molecule type" value="Genomic_DNA"/>
</dbReference>
<dbReference type="Pfam" id="PF26593">
    <property type="entry name" value="TraC-like"/>
    <property type="match status" value="1"/>
</dbReference>
<dbReference type="Proteomes" id="UP000178240">
    <property type="component" value="Unassembled WGS sequence"/>
</dbReference>
<sequence>MPPAVKKSKHESTQRYLDIAEIKEDCVVLKDGTLRAVLLVSSINFSLKSDEEQNAIVSAYISFLNFLEFPLQIVIQSRKLDIDGYLDNLKKIEKEQTNELLRIQTAEYRQYVSELVQLGDIMTKRFYIIVPYNPVSDRQTSWFKRFLALFTAAQKVKLNQTEFVKRRHFLFQRVEHILTGLNSMSLKSVVLDTQSLIELYYNTYNPDIADKEKLVEINKLRIE</sequence>
<proteinExistence type="predicted"/>